<dbReference type="SUPFAM" id="SSF47598">
    <property type="entry name" value="Ribbon-helix-helix"/>
    <property type="match status" value="1"/>
</dbReference>
<dbReference type="Gene3D" id="6.10.10.120">
    <property type="entry name" value="Antitoxin ParD1-like"/>
    <property type="match status" value="1"/>
</dbReference>
<dbReference type="InterPro" id="IPR002145">
    <property type="entry name" value="CopG"/>
</dbReference>
<evidence type="ECO:0000313" key="3">
    <source>
        <dbReference type="Proteomes" id="UP001055125"/>
    </source>
</evidence>
<protein>
    <recommendedName>
        <fullName evidence="1">Ribbon-helix-helix protein CopG domain-containing protein</fullName>
    </recommendedName>
</protein>
<organism evidence="2 3">
    <name type="scientific">Methylobacterium iners</name>
    <dbReference type="NCBI Taxonomy" id="418707"/>
    <lineage>
        <taxon>Bacteria</taxon>
        <taxon>Pseudomonadati</taxon>
        <taxon>Pseudomonadota</taxon>
        <taxon>Alphaproteobacteria</taxon>
        <taxon>Hyphomicrobiales</taxon>
        <taxon>Methylobacteriaceae</taxon>
        <taxon>Methylobacterium</taxon>
    </lineage>
</organism>
<gene>
    <name evidence="2" type="ORF">OCOJLMKI_1235</name>
</gene>
<reference evidence="2" key="2">
    <citation type="submission" date="2021-08" db="EMBL/GenBank/DDBJ databases">
        <authorList>
            <person name="Tani A."/>
            <person name="Ola A."/>
            <person name="Ogura Y."/>
            <person name="Katsura K."/>
            <person name="Hayashi T."/>
        </authorList>
    </citation>
    <scope>NUCLEOTIDE SEQUENCE</scope>
    <source>
        <strain evidence="2">DSM 19015</strain>
    </source>
</reference>
<dbReference type="CDD" id="cd22231">
    <property type="entry name" value="RHH_NikR_HicB-like"/>
    <property type="match status" value="1"/>
</dbReference>
<proteinExistence type="predicted"/>
<name>A0ABQ4RX07_9HYPH</name>
<dbReference type="InterPro" id="IPR038296">
    <property type="entry name" value="ParD_sf"/>
</dbReference>
<accession>A0ABQ4RX07</accession>
<comment type="caution">
    <text evidence="2">The sequence shown here is derived from an EMBL/GenBank/DDBJ whole genome shotgun (WGS) entry which is preliminary data.</text>
</comment>
<keyword evidence="3" id="KW-1185">Reference proteome</keyword>
<dbReference type="RefSeq" id="WP_238243224.1">
    <property type="nucleotide sequence ID" value="NZ_BPQP01000018.1"/>
</dbReference>
<dbReference type="Proteomes" id="UP001055125">
    <property type="component" value="Unassembled WGS sequence"/>
</dbReference>
<reference evidence="2" key="1">
    <citation type="journal article" date="2021" name="Front. Microbiol.">
        <title>Comprehensive Comparative Genomics and Phenotyping of Methylobacterium Species.</title>
        <authorList>
            <person name="Alessa O."/>
            <person name="Ogura Y."/>
            <person name="Fujitani Y."/>
            <person name="Takami H."/>
            <person name="Hayashi T."/>
            <person name="Sahin N."/>
            <person name="Tani A."/>
        </authorList>
    </citation>
    <scope>NUCLEOTIDE SEQUENCE</scope>
    <source>
        <strain evidence="2">DSM 19015</strain>
    </source>
</reference>
<evidence type="ECO:0000313" key="2">
    <source>
        <dbReference type="EMBL" id="GJD94035.1"/>
    </source>
</evidence>
<dbReference type="EMBL" id="BPQP01000018">
    <property type="protein sequence ID" value="GJD94035.1"/>
    <property type="molecule type" value="Genomic_DNA"/>
</dbReference>
<dbReference type="InterPro" id="IPR010985">
    <property type="entry name" value="Ribbon_hlx_hlx"/>
</dbReference>
<dbReference type="Pfam" id="PF01402">
    <property type="entry name" value="RHH_1"/>
    <property type="match status" value="1"/>
</dbReference>
<feature type="domain" description="Ribbon-helix-helix protein CopG" evidence="1">
    <location>
        <begin position="2"/>
        <end position="39"/>
    </location>
</feature>
<evidence type="ECO:0000259" key="1">
    <source>
        <dbReference type="Pfam" id="PF01402"/>
    </source>
</evidence>
<sequence>MERLTIAIPEPMAAELRAAVEAGEFASTSEAVQEAVSLWFVRRHSRDSDVEWLAEAWDVGKASGRYGPIDFEALRRESRDRLKSTISRSGDAG</sequence>